<dbReference type="OrthoDB" id="6502774at2759"/>
<dbReference type="Pfam" id="PF04083">
    <property type="entry name" value="Abhydro_lipase"/>
    <property type="match status" value="1"/>
</dbReference>
<dbReference type="FunFam" id="3.40.50.1820:FF:000057">
    <property type="entry name" value="Lipase"/>
    <property type="match status" value="1"/>
</dbReference>
<dbReference type="InterPro" id="IPR000073">
    <property type="entry name" value="AB_hydrolase_1"/>
</dbReference>
<keyword evidence="11" id="KW-1185">Reference proteome</keyword>
<dbReference type="EMBL" id="OC854588">
    <property type="protein sequence ID" value="CAD7619588.1"/>
    <property type="molecule type" value="Genomic_DNA"/>
</dbReference>
<evidence type="ECO:0000313" key="11">
    <source>
        <dbReference type="Proteomes" id="UP000759131"/>
    </source>
</evidence>
<evidence type="ECO:0000256" key="4">
    <source>
        <dbReference type="ARBA" id="ARBA00022963"/>
    </source>
</evidence>
<evidence type="ECO:0000256" key="5">
    <source>
        <dbReference type="ARBA" id="ARBA00023098"/>
    </source>
</evidence>
<dbReference type="Pfam" id="PF00561">
    <property type="entry name" value="Abhydrolase_1"/>
    <property type="match status" value="1"/>
</dbReference>
<evidence type="ECO:0000256" key="3">
    <source>
        <dbReference type="ARBA" id="ARBA00022801"/>
    </source>
</evidence>
<dbReference type="AlphaFoldDB" id="A0A7R9PSV2"/>
<sequence length="482" mass="53895">MSFCIFTLLIVGTRLVVSSRLLFDIPGPPLKEFMGGNGSMTLSIQYWPRIGVSQGVCGLSVSKHSTLHLRAHNSRALIAITILNKAIKHLLLKPRPRATPQLIESRGFQPETHTITTADGYILRVFRIVNRQLRNSGRRLRPRPLVLWHGVAVTSDSWLFSTIGAIDNRGLYRENNGILNDCDRNVTSTLAFTLSACGYDVWLPNTRGTHYSQDHITLNSNRDSRYWQFTLTEMAVYDIPAVVRYILQITNSDSVSYIGHSLGTAQMFALLSLVPDFEQFIKPFIALAPIAYLGHIESIGRLGVPLEPILRSFPGPLGIPVPIAQIIGIFVCGNELLVNLCADIFYAINGYDAQNFNRSIVPIDAAHSGASVSTWVYAHLAQLVVNKCFRQFDYGITQNRRHYGQATPPSYPLCNITSRNIALFRGLNDLLADNMDVSLLVQQLSVPLLDNYIVPDPKWNHQDFQLGTYQGYFVNERVLGPK</sequence>
<keyword evidence="4" id="KW-0442">Lipid degradation</keyword>
<evidence type="ECO:0008006" key="12">
    <source>
        <dbReference type="Google" id="ProtNLM"/>
    </source>
</evidence>
<comment type="similarity">
    <text evidence="1">Belongs to the AB hydrolase superfamily. Lipase family.</text>
</comment>
<keyword evidence="3" id="KW-0378">Hydrolase</keyword>
<gene>
    <name evidence="10" type="ORF">OSB1V03_LOCUS89</name>
</gene>
<keyword evidence="6" id="KW-0325">Glycoprotein</keyword>
<reference evidence="10" key="1">
    <citation type="submission" date="2020-11" db="EMBL/GenBank/DDBJ databases">
        <authorList>
            <person name="Tran Van P."/>
        </authorList>
    </citation>
    <scope>NUCLEOTIDE SEQUENCE</scope>
</reference>
<dbReference type="PANTHER" id="PTHR11005">
    <property type="entry name" value="LYSOSOMAL ACID LIPASE-RELATED"/>
    <property type="match status" value="1"/>
</dbReference>
<evidence type="ECO:0000256" key="7">
    <source>
        <dbReference type="SAM" id="SignalP"/>
    </source>
</evidence>
<dbReference type="GO" id="GO:0016042">
    <property type="term" value="P:lipid catabolic process"/>
    <property type="evidence" value="ECO:0007669"/>
    <property type="project" value="UniProtKB-KW"/>
</dbReference>
<feature type="domain" description="AB hydrolase-1" evidence="8">
    <location>
        <begin position="191"/>
        <end position="276"/>
    </location>
</feature>
<dbReference type="InterPro" id="IPR006693">
    <property type="entry name" value="AB_hydrolase_lipase"/>
</dbReference>
<evidence type="ECO:0000313" key="10">
    <source>
        <dbReference type="EMBL" id="CAD7619588.1"/>
    </source>
</evidence>
<evidence type="ECO:0000256" key="6">
    <source>
        <dbReference type="ARBA" id="ARBA00023180"/>
    </source>
</evidence>
<accession>A0A7R9PSV2</accession>
<keyword evidence="5" id="KW-0443">Lipid metabolism</keyword>
<feature type="signal peptide" evidence="7">
    <location>
        <begin position="1"/>
        <end position="18"/>
    </location>
</feature>
<proteinExistence type="inferred from homology"/>
<feature type="domain" description="Partial AB-hydrolase lipase" evidence="9">
    <location>
        <begin position="100"/>
        <end position="160"/>
    </location>
</feature>
<dbReference type="EMBL" id="CAJPIZ010000013">
    <property type="protein sequence ID" value="CAG2100018.1"/>
    <property type="molecule type" value="Genomic_DNA"/>
</dbReference>
<evidence type="ECO:0000256" key="1">
    <source>
        <dbReference type="ARBA" id="ARBA00010701"/>
    </source>
</evidence>
<dbReference type="Gene3D" id="3.40.50.1820">
    <property type="entry name" value="alpha/beta hydrolase"/>
    <property type="match status" value="1"/>
</dbReference>
<protein>
    <recommendedName>
        <fullName evidence="12">Lipase</fullName>
    </recommendedName>
</protein>
<evidence type="ECO:0000259" key="8">
    <source>
        <dbReference type="Pfam" id="PF00561"/>
    </source>
</evidence>
<feature type="chain" id="PRO_5036211621" description="Lipase" evidence="7">
    <location>
        <begin position="19"/>
        <end position="482"/>
    </location>
</feature>
<name>A0A7R9PSV2_9ACAR</name>
<evidence type="ECO:0000256" key="2">
    <source>
        <dbReference type="ARBA" id="ARBA00022729"/>
    </source>
</evidence>
<evidence type="ECO:0000259" key="9">
    <source>
        <dbReference type="Pfam" id="PF04083"/>
    </source>
</evidence>
<dbReference type="Proteomes" id="UP000759131">
    <property type="component" value="Unassembled WGS sequence"/>
</dbReference>
<dbReference type="GO" id="GO:0016787">
    <property type="term" value="F:hydrolase activity"/>
    <property type="evidence" value="ECO:0007669"/>
    <property type="project" value="UniProtKB-KW"/>
</dbReference>
<dbReference type="SUPFAM" id="SSF53474">
    <property type="entry name" value="alpha/beta-Hydrolases"/>
    <property type="match status" value="1"/>
</dbReference>
<keyword evidence="2 7" id="KW-0732">Signal</keyword>
<dbReference type="InterPro" id="IPR029058">
    <property type="entry name" value="AB_hydrolase_fold"/>
</dbReference>
<organism evidence="10">
    <name type="scientific">Medioppia subpectinata</name>
    <dbReference type="NCBI Taxonomy" id="1979941"/>
    <lineage>
        <taxon>Eukaryota</taxon>
        <taxon>Metazoa</taxon>
        <taxon>Ecdysozoa</taxon>
        <taxon>Arthropoda</taxon>
        <taxon>Chelicerata</taxon>
        <taxon>Arachnida</taxon>
        <taxon>Acari</taxon>
        <taxon>Acariformes</taxon>
        <taxon>Sarcoptiformes</taxon>
        <taxon>Oribatida</taxon>
        <taxon>Brachypylina</taxon>
        <taxon>Oppioidea</taxon>
        <taxon>Oppiidae</taxon>
        <taxon>Medioppia</taxon>
    </lineage>
</organism>